<evidence type="ECO:0000313" key="2">
    <source>
        <dbReference type="EMBL" id="GMT03980.1"/>
    </source>
</evidence>
<sequence length="156" mass="17429">MIVSILLCLFVGVNSSEPYIFLLEAPMCPHAPLTTDGFFSLHSSSSHCHQSLLVAKDHIVVVSIANRDSYCHHLGEEEKELAQIRSDNSTTTRFCASKSHRATPLPPGLHLITISSLHPLHLSIFFLSTTIGEINLFRFVCVMYLCLIKLNKLRLN</sequence>
<feature type="chain" id="PRO_5043517906" description="G protein-coupled receptor" evidence="1">
    <location>
        <begin position="16"/>
        <end position="156"/>
    </location>
</feature>
<proteinExistence type="predicted"/>
<keyword evidence="3" id="KW-1185">Reference proteome</keyword>
<comment type="caution">
    <text evidence="2">The sequence shown here is derived from an EMBL/GenBank/DDBJ whole genome shotgun (WGS) entry which is preliminary data.</text>
</comment>
<accession>A0AAV5UAR2</accession>
<gene>
    <name evidence="2" type="ORF">PENTCL1PPCAC_26154</name>
</gene>
<evidence type="ECO:0000256" key="1">
    <source>
        <dbReference type="SAM" id="SignalP"/>
    </source>
</evidence>
<protein>
    <recommendedName>
        <fullName evidence="4">G protein-coupled receptor</fullName>
    </recommendedName>
</protein>
<name>A0AAV5UAR2_9BILA</name>
<organism evidence="2 3">
    <name type="scientific">Pristionchus entomophagus</name>
    <dbReference type="NCBI Taxonomy" id="358040"/>
    <lineage>
        <taxon>Eukaryota</taxon>
        <taxon>Metazoa</taxon>
        <taxon>Ecdysozoa</taxon>
        <taxon>Nematoda</taxon>
        <taxon>Chromadorea</taxon>
        <taxon>Rhabditida</taxon>
        <taxon>Rhabditina</taxon>
        <taxon>Diplogasteromorpha</taxon>
        <taxon>Diplogasteroidea</taxon>
        <taxon>Neodiplogasteridae</taxon>
        <taxon>Pristionchus</taxon>
    </lineage>
</organism>
<feature type="signal peptide" evidence="1">
    <location>
        <begin position="1"/>
        <end position="15"/>
    </location>
</feature>
<dbReference type="EMBL" id="BTSX01000006">
    <property type="protein sequence ID" value="GMT03980.1"/>
    <property type="molecule type" value="Genomic_DNA"/>
</dbReference>
<dbReference type="Proteomes" id="UP001432027">
    <property type="component" value="Unassembled WGS sequence"/>
</dbReference>
<reference evidence="2" key="1">
    <citation type="submission" date="2023-10" db="EMBL/GenBank/DDBJ databases">
        <title>Genome assembly of Pristionchus species.</title>
        <authorList>
            <person name="Yoshida K."/>
            <person name="Sommer R.J."/>
        </authorList>
    </citation>
    <scope>NUCLEOTIDE SEQUENCE</scope>
    <source>
        <strain evidence="2">RS0144</strain>
    </source>
</reference>
<evidence type="ECO:0008006" key="4">
    <source>
        <dbReference type="Google" id="ProtNLM"/>
    </source>
</evidence>
<dbReference type="AlphaFoldDB" id="A0AAV5UAR2"/>
<keyword evidence="1" id="KW-0732">Signal</keyword>
<evidence type="ECO:0000313" key="3">
    <source>
        <dbReference type="Proteomes" id="UP001432027"/>
    </source>
</evidence>